<dbReference type="InterPro" id="IPR036390">
    <property type="entry name" value="WH_DNA-bd_sf"/>
</dbReference>
<dbReference type="Gene3D" id="1.10.10.10">
    <property type="entry name" value="Winged helix-like DNA-binding domain superfamily/Winged helix DNA-binding domain"/>
    <property type="match status" value="1"/>
</dbReference>
<evidence type="ECO:0000259" key="1">
    <source>
        <dbReference type="PROSITE" id="PS50995"/>
    </source>
</evidence>
<dbReference type="PANTHER" id="PTHR33164:SF57">
    <property type="entry name" value="MARR-FAMILY TRANSCRIPTIONAL REGULATOR"/>
    <property type="match status" value="1"/>
</dbReference>
<dbReference type="InterPro" id="IPR000835">
    <property type="entry name" value="HTH_MarR-typ"/>
</dbReference>
<dbReference type="GO" id="GO:0006950">
    <property type="term" value="P:response to stress"/>
    <property type="evidence" value="ECO:0007669"/>
    <property type="project" value="TreeGrafter"/>
</dbReference>
<dbReference type="STRING" id="1423783.FC50_GL000789"/>
<comment type="caution">
    <text evidence="2">The sequence shown here is derived from an EMBL/GenBank/DDBJ whole genome shotgun (WGS) entry which is preliminary data.</text>
</comment>
<feature type="domain" description="HTH marR-type" evidence="1">
    <location>
        <begin position="1"/>
        <end position="138"/>
    </location>
</feature>
<dbReference type="AlphaFoldDB" id="A0A0R1TZE0"/>
<dbReference type="InterPro" id="IPR036388">
    <property type="entry name" value="WH-like_DNA-bd_sf"/>
</dbReference>
<proteinExistence type="predicted"/>
<reference evidence="2 3" key="1">
    <citation type="journal article" date="2015" name="Genome Announc.">
        <title>Expanding the biotechnology potential of lactobacilli through comparative genomics of 213 strains and associated genera.</title>
        <authorList>
            <person name="Sun Z."/>
            <person name="Harris H.M."/>
            <person name="McCann A."/>
            <person name="Guo C."/>
            <person name="Argimon S."/>
            <person name="Zhang W."/>
            <person name="Yang X."/>
            <person name="Jeffery I.B."/>
            <person name="Cooney J.C."/>
            <person name="Kagawa T.F."/>
            <person name="Liu W."/>
            <person name="Song Y."/>
            <person name="Salvetti E."/>
            <person name="Wrobel A."/>
            <person name="Rasinkangas P."/>
            <person name="Parkhill J."/>
            <person name="Rea M.C."/>
            <person name="O'Sullivan O."/>
            <person name="Ritari J."/>
            <person name="Douillard F.P."/>
            <person name="Paul Ross R."/>
            <person name="Yang R."/>
            <person name="Briner A.E."/>
            <person name="Felis G.E."/>
            <person name="de Vos W.M."/>
            <person name="Barrangou R."/>
            <person name="Klaenhammer T.R."/>
            <person name="Caufield P.W."/>
            <person name="Cui Y."/>
            <person name="Zhang H."/>
            <person name="O'Toole P.W."/>
        </authorList>
    </citation>
    <scope>NUCLEOTIDE SEQUENCE [LARGE SCALE GENOMIC DNA]</scope>
    <source>
        <strain evidence="2 3">DSM 15945</strain>
    </source>
</reference>
<dbReference type="EMBL" id="AZFJ01000044">
    <property type="protein sequence ID" value="KRL86540.1"/>
    <property type="molecule type" value="Genomic_DNA"/>
</dbReference>
<dbReference type="RefSeq" id="WP_054648760.1">
    <property type="nucleotide sequence ID" value="NZ_AZFJ01000044.1"/>
</dbReference>
<dbReference type="PROSITE" id="PS50995">
    <property type="entry name" value="HTH_MARR_2"/>
    <property type="match status" value="1"/>
</dbReference>
<dbReference type="InterPro" id="IPR039422">
    <property type="entry name" value="MarR/SlyA-like"/>
</dbReference>
<gene>
    <name evidence="2" type="ORF">FC50_GL000789</name>
</gene>
<protein>
    <recommendedName>
        <fullName evidence="1">HTH marR-type domain-containing protein</fullName>
    </recommendedName>
</protein>
<dbReference type="PANTHER" id="PTHR33164">
    <property type="entry name" value="TRANSCRIPTIONAL REGULATOR, MARR FAMILY"/>
    <property type="match status" value="1"/>
</dbReference>
<dbReference type="SUPFAM" id="SSF46785">
    <property type="entry name" value="Winged helix' DNA-binding domain"/>
    <property type="match status" value="1"/>
</dbReference>
<evidence type="ECO:0000313" key="3">
    <source>
        <dbReference type="Proteomes" id="UP000051922"/>
    </source>
</evidence>
<dbReference type="SMART" id="SM00347">
    <property type="entry name" value="HTH_MARR"/>
    <property type="match status" value="1"/>
</dbReference>
<name>A0A0R1TZE0_9LACO</name>
<evidence type="ECO:0000313" key="2">
    <source>
        <dbReference type="EMBL" id="KRL86540.1"/>
    </source>
</evidence>
<dbReference type="Proteomes" id="UP000051922">
    <property type="component" value="Unassembled WGS sequence"/>
</dbReference>
<dbReference type="Pfam" id="PF12802">
    <property type="entry name" value="MarR_2"/>
    <property type="match status" value="1"/>
</dbReference>
<accession>A0A0R1TZE0</accession>
<keyword evidence="3" id="KW-1185">Reference proteome</keyword>
<sequence>MRVNGRGGLVEAVFEFNQVNQLYFEQQVKALGITMYQARILNYVAAHPGTIQRPLTTVLGKPAATVTNILKVMVRNHLLERRVPQDNGRQKQLFLTAQGRSQFSAVENIFAERDQQVTQLVDPQLLDSLLSTVRRVTEQILANQ</sequence>
<dbReference type="GO" id="GO:0003700">
    <property type="term" value="F:DNA-binding transcription factor activity"/>
    <property type="evidence" value="ECO:0007669"/>
    <property type="project" value="InterPro"/>
</dbReference>
<organism evidence="2 3">
    <name type="scientific">Lacticaseibacillus pantheris DSM 15945 = JCM 12539 = NBRC 106106</name>
    <dbReference type="NCBI Taxonomy" id="1423783"/>
    <lineage>
        <taxon>Bacteria</taxon>
        <taxon>Bacillati</taxon>
        <taxon>Bacillota</taxon>
        <taxon>Bacilli</taxon>
        <taxon>Lactobacillales</taxon>
        <taxon>Lactobacillaceae</taxon>
        <taxon>Lacticaseibacillus</taxon>
    </lineage>
</organism>
<dbReference type="PATRIC" id="fig|1423783.4.peg.817"/>
<dbReference type="OrthoDB" id="2612963at2"/>